<sequence>MFCLETGRMKIFKNQVAFAISACFVLLVLLPTGGCSSHEGVNKRSSHKSIKHNTHKMTTNIELHGLLLWASMGFLMPIGILTIRISNREEGGTKVRVLFYVHVILQILSVLLATAGAVLSIKSFENSFNNNHQRIGLALYGAIWLQAFIGFCKPHRGTKGRSLWYFLHWVLGTSISLVGIINIYTGLEAYHKKTSRSIWLWTILFTAEVSFMAFLYLLQDKWEYMQKQGVILGNEPIAPSDQVIPQNVTLKLLREPCKKSNALINQFD</sequence>
<dbReference type="GO" id="GO:0020037">
    <property type="term" value="F:heme binding"/>
    <property type="evidence" value="ECO:0007669"/>
    <property type="project" value="TreeGrafter"/>
</dbReference>
<evidence type="ECO:0000256" key="9">
    <source>
        <dbReference type="ARBA" id="ARBA00023004"/>
    </source>
</evidence>
<keyword evidence="4" id="KW-0349">Heme</keyword>
<dbReference type="Gene3D" id="1.20.120.1770">
    <property type="match status" value="1"/>
</dbReference>
<dbReference type="GO" id="GO:0140575">
    <property type="term" value="F:transmembrane monodehydroascorbate reductase activity"/>
    <property type="evidence" value="ECO:0007669"/>
    <property type="project" value="InterPro"/>
</dbReference>
<dbReference type="AlphaFoldDB" id="A0AAP0NAQ4"/>
<comment type="cofactor">
    <cofactor evidence="1">
        <name>heme b</name>
        <dbReference type="ChEBI" id="CHEBI:60344"/>
    </cofactor>
</comment>
<dbReference type="SMART" id="SM00665">
    <property type="entry name" value="B561"/>
    <property type="match status" value="1"/>
</dbReference>
<evidence type="ECO:0000256" key="11">
    <source>
        <dbReference type="SAM" id="Phobius"/>
    </source>
</evidence>
<comment type="caution">
    <text evidence="13">The sequence shown here is derived from an EMBL/GenBank/DDBJ whole genome shotgun (WGS) entry which is preliminary data.</text>
</comment>
<dbReference type="Pfam" id="PF03188">
    <property type="entry name" value="Cytochrom_B561"/>
    <property type="match status" value="1"/>
</dbReference>
<dbReference type="PANTHER" id="PTHR15422">
    <property type="entry name" value="OS05G0565100 PROTEIN"/>
    <property type="match status" value="1"/>
</dbReference>
<keyword evidence="8 11" id="KW-1133">Transmembrane helix</keyword>
<evidence type="ECO:0000256" key="8">
    <source>
        <dbReference type="ARBA" id="ARBA00022989"/>
    </source>
</evidence>
<feature type="transmembrane region" description="Helical" evidence="11">
    <location>
        <begin position="133"/>
        <end position="151"/>
    </location>
</feature>
<accession>A0AAP0NAQ4</accession>
<dbReference type="GO" id="GO:0016020">
    <property type="term" value="C:membrane"/>
    <property type="evidence" value="ECO:0007669"/>
    <property type="project" value="UniProtKB-SubCell"/>
</dbReference>
<evidence type="ECO:0000313" key="13">
    <source>
        <dbReference type="EMBL" id="KAK9267619.1"/>
    </source>
</evidence>
<proteinExistence type="predicted"/>
<dbReference type="InterPro" id="IPR045150">
    <property type="entry name" value="CYB561D1/2"/>
</dbReference>
<name>A0AAP0NAQ4_LIQFO</name>
<keyword evidence="7" id="KW-0249">Electron transport</keyword>
<evidence type="ECO:0000259" key="12">
    <source>
        <dbReference type="PROSITE" id="PS50939"/>
    </source>
</evidence>
<dbReference type="EMBL" id="JBBPBK010000016">
    <property type="protein sequence ID" value="KAK9267619.1"/>
    <property type="molecule type" value="Genomic_DNA"/>
</dbReference>
<feature type="domain" description="Cytochrome b561" evidence="12">
    <location>
        <begin position="12"/>
        <end position="226"/>
    </location>
</feature>
<evidence type="ECO:0000256" key="7">
    <source>
        <dbReference type="ARBA" id="ARBA00022982"/>
    </source>
</evidence>
<keyword evidence="14" id="KW-1185">Reference proteome</keyword>
<dbReference type="GO" id="GO:0046872">
    <property type="term" value="F:metal ion binding"/>
    <property type="evidence" value="ECO:0007669"/>
    <property type="project" value="UniProtKB-KW"/>
</dbReference>
<keyword evidence="3" id="KW-0813">Transport</keyword>
<reference evidence="13 14" key="1">
    <citation type="journal article" date="2024" name="Plant J.">
        <title>Genome sequences and population genomics reveal climatic adaptation and genomic divergence between two closely related sweetgum species.</title>
        <authorList>
            <person name="Xu W.Q."/>
            <person name="Ren C.Q."/>
            <person name="Zhang X.Y."/>
            <person name="Comes H.P."/>
            <person name="Liu X.H."/>
            <person name="Li Y.G."/>
            <person name="Kettle C.J."/>
            <person name="Jalonen R."/>
            <person name="Gaisberger H."/>
            <person name="Ma Y.Z."/>
            <person name="Qiu Y.X."/>
        </authorList>
    </citation>
    <scope>NUCLEOTIDE SEQUENCE [LARGE SCALE GENOMIC DNA]</scope>
    <source>
        <strain evidence="13">Hangzhou</strain>
    </source>
</reference>
<protein>
    <recommendedName>
        <fullName evidence="12">Cytochrome b561 domain-containing protein</fullName>
    </recommendedName>
</protein>
<dbReference type="PROSITE" id="PS50939">
    <property type="entry name" value="CYTOCHROME_B561"/>
    <property type="match status" value="1"/>
</dbReference>
<keyword evidence="9" id="KW-0408">Iron</keyword>
<feature type="transmembrane region" description="Helical" evidence="11">
    <location>
        <begin position="61"/>
        <end position="85"/>
    </location>
</feature>
<evidence type="ECO:0000256" key="1">
    <source>
        <dbReference type="ARBA" id="ARBA00001970"/>
    </source>
</evidence>
<dbReference type="CDD" id="cd08760">
    <property type="entry name" value="Cyt_b561_FRRS1_like"/>
    <property type="match status" value="1"/>
</dbReference>
<evidence type="ECO:0000256" key="4">
    <source>
        <dbReference type="ARBA" id="ARBA00022617"/>
    </source>
</evidence>
<dbReference type="InterPro" id="IPR006593">
    <property type="entry name" value="Cyt_b561/ferric_Rdtase_TM"/>
</dbReference>
<evidence type="ECO:0000256" key="10">
    <source>
        <dbReference type="ARBA" id="ARBA00023136"/>
    </source>
</evidence>
<feature type="transmembrane region" description="Helical" evidence="11">
    <location>
        <begin position="163"/>
        <end position="186"/>
    </location>
</feature>
<evidence type="ECO:0000256" key="5">
    <source>
        <dbReference type="ARBA" id="ARBA00022692"/>
    </source>
</evidence>
<feature type="transmembrane region" description="Helical" evidence="11">
    <location>
        <begin position="97"/>
        <end position="121"/>
    </location>
</feature>
<comment type="subcellular location">
    <subcellularLocation>
        <location evidence="2">Membrane</location>
        <topology evidence="2">Multi-pass membrane protein</topology>
    </subcellularLocation>
</comment>
<gene>
    <name evidence="13" type="ORF">L1049_010050</name>
</gene>
<organism evidence="13 14">
    <name type="scientific">Liquidambar formosana</name>
    <name type="common">Formosan gum</name>
    <dbReference type="NCBI Taxonomy" id="63359"/>
    <lineage>
        <taxon>Eukaryota</taxon>
        <taxon>Viridiplantae</taxon>
        <taxon>Streptophyta</taxon>
        <taxon>Embryophyta</taxon>
        <taxon>Tracheophyta</taxon>
        <taxon>Spermatophyta</taxon>
        <taxon>Magnoliopsida</taxon>
        <taxon>eudicotyledons</taxon>
        <taxon>Gunneridae</taxon>
        <taxon>Pentapetalae</taxon>
        <taxon>Saxifragales</taxon>
        <taxon>Altingiaceae</taxon>
        <taxon>Liquidambar</taxon>
    </lineage>
</organism>
<evidence type="ECO:0000313" key="14">
    <source>
        <dbReference type="Proteomes" id="UP001415857"/>
    </source>
</evidence>
<evidence type="ECO:0000256" key="3">
    <source>
        <dbReference type="ARBA" id="ARBA00022448"/>
    </source>
</evidence>
<feature type="transmembrane region" description="Helical" evidence="11">
    <location>
        <begin position="198"/>
        <end position="218"/>
    </location>
</feature>
<evidence type="ECO:0000256" key="6">
    <source>
        <dbReference type="ARBA" id="ARBA00022723"/>
    </source>
</evidence>
<dbReference type="Proteomes" id="UP001415857">
    <property type="component" value="Unassembled WGS sequence"/>
</dbReference>
<keyword evidence="6" id="KW-0479">Metal-binding</keyword>
<evidence type="ECO:0000256" key="2">
    <source>
        <dbReference type="ARBA" id="ARBA00004141"/>
    </source>
</evidence>
<keyword evidence="10 11" id="KW-0472">Membrane</keyword>
<keyword evidence="5 11" id="KW-0812">Transmembrane</keyword>
<dbReference type="PANTHER" id="PTHR15422:SF24">
    <property type="entry name" value="DOMON RELATED DOMAIN-CONTAINING PROTEIN"/>
    <property type="match status" value="1"/>
</dbReference>